<dbReference type="RefSeq" id="WP_168908873.1">
    <property type="nucleotide sequence ID" value="NZ_CP051428.1"/>
</dbReference>
<dbReference type="EMBL" id="CP051428">
    <property type="protein sequence ID" value="QJC53333.1"/>
    <property type="molecule type" value="Genomic_DNA"/>
</dbReference>
<reference evidence="2 3" key="1">
    <citation type="submission" date="2020-04" db="EMBL/GenBank/DDBJ databases">
        <title>Novel Paenibacillus strain UniB2 isolated from commercial digestive syrup.</title>
        <authorList>
            <person name="Thorat V."/>
            <person name="Kirdat K."/>
            <person name="Tiwarekar B."/>
            <person name="Yadav A."/>
        </authorList>
    </citation>
    <scope>NUCLEOTIDE SEQUENCE [LARGE SCALE GENOMIC DNA]</scope>
    <source>
        <strain evidence="2 3">UniB2</strain>
    </source>
</reference>
<evidence type="ECO:0000313" key="3">
    <source>
        <dbReference type="Proteomes" id="UP000502136"/>
    </source>
</evidence>
<proteinExistence type="predicted"/>
<evidence type="ECO:0000256" key="1">
    <source>
        <dbReference type="SAM" id="MobiDB-lite"/>
    </source>
</evidence>
<dbReference type="Proteomes" id="UP000502136">
    <property type="component" value="Chromosome"/>
</dbReference>
<accession>A0A6H2H0W6</accession>
<sequence>MRISVKRVGIGLAAMLLLGGAGWIAAERAADKALAAFMEQLAPQLAADGGVSAGGAVPPASGGAAPASPRQADGVPAAAGKPASESEPFRSKEGGGPPGDGAGAEAPAAYADAAARLSAAEKREAIAIVLGAMDRREALGLLRLADGGVTAEEKEQVKRKLRDGLDEADYGRLRELARKALGNHDAGG</sequence>
<dbReference type="AlphaFoldDB" id="A0A6H2H0W6"/>
<keyword evidence="3" id="KW-1185">Reference proteome</keyword>
<protein>
    <submittedName>
        <fullName evidence="2">Uncharacterized protein</fullName>
    </submittedName>
</protein>
<evidence type="ECO:0000313" key="2">
    <source>
        <dbReference type="EMBL" id="QJC53333.1"/>
    </source>
</evidence>
<name>A0A6H2H0W6_9BACL</name>
<feature type="region of interest" description="Disordered" evidence="1">
    <location>
        <begin position="53"/>
        <end position="106"/>
    </location>
</feature>
<dbReference type="KEGG" id="palr:HGI30_18295"/>
<feature type="compositionally biased region" description="Low complexity" evidence="1">
    <location>
        <begin position="53"/>
        <end position="69"/>
    </location>
</feature>
<gene>
    <name evidence="2" type="ORF">HGI30_18295</name>
</gene>
<organism evidence="2 3">
    <name type="scientific">Paenibacillus albicereus</name>
    <dbReference type="NCBI Taxonomy" id="2726185"/>
    <lineage>
        <taxon>Bacteria</taxon>
        <taxon>Bacillati</taxon>
        <taxon>Bacillota</taxon>
        <taxon>Bacilli</taxon>
        <taxon>Bacillales</taxon>
        <taxon>Paenibacillaceae</taxon>
        <taxon>Paenibacillus</taxon>
    </lineage>
</organism>